<proteinExistence type="predicted"/>
<comment type="caution">
    <text evidence="2">The sequence shown here is derived from an EMBL/GenBank/DDBJ whole genome shotgun (WGS) entry which is preliminary data.</text>
</comment>
<dbReference type="Pfam" id="PF23019">
    <property type="entry name" value="DUF7033"/>
    <property type="match status" value="1"/>
</dbReference>
<dbReference type="EMBL" id="PYLS01000004">
    <property type="protein sequence ID" value="PST84030.1"/>
    <property type="molecule type" value="Genomic_DNA"/>
</dbReference>
<protein>
    <recommendedName>
        <fullName evidence="1">DUF7033 domain-containing protein</fullName>
    </recommendedName>
</protein>
<dbReference type="CDD" id="cd10931">
    <property type="entry name" value="CE4_u7"/>
    <property type="match status" value="1"/>
</dbReference>
<accession>A0A2T3HNK4</accession>
<gene>
    <name evidence="2" type="ORF">C7T94_04645</name>
</gene>
<name>A0A2T3HNK4_9SPHI</name>
<evidence type="ECO:0000313" key="2">
    <source>
        <dbReference type="EMBL" id="PST84030.1"/>
    </source>
</evidence>
<feature type="domain" description="DUF7033" evidence="1">
    <location>
        <begin position="66"/>
        <end position="154"/>
    </location>
</feature>
<evidence type="ECO:0000259" key="1">
    <source>
        <dbReference type="Pfam" id="PF23019"/>
    </source>
</evidence>
<dbReference type="OrthoDB" id="5573484at2"/>
<dbReference type="InterPro" id="IPR054297">
    <property type="entry name" value="DUF7033"/>
</dbReference>
<dbReference type="Proteomes" id="UP000240912">
    <property type="component" value="Unassembled WGS sequence"/>
</dbReference>
<dbReference type="AlphaFoldDB" id="A0A2T3HNK4"/>
<evidence type="ECO:0000313" key="3">
    <source>
        <dbReference type="Proteomes" id="UP000240912"/>
    </source>
</evidence>
<sequence length="421" mass="48847">MSFTSIPAEFLDYRGPKLSYADTPFGSEPFFERSTFLLSQKTDPVAIKKTRFGHQKVPFPVGSGLLPFDVFAASFYFVSRYEEYLVFEGDEHLRFPAKLSLQYELDLLQQPVVDEWALLIKNLLLKHDRNMPFGTRQFRFVPTIDIERAFYYKSNGLLKNARRFLNAAFRLDKNKMLGLVNAGLGRNADPFDTYKYLHRRHTAYELEPVFFFLLARERNNRYDVNIHPEDTAYRSLIRKTAKHAAVGIHPSYSSNNTESKIAEEMAILEGIIDHKPVNSRQHFLRLHLPQTYLKLLKAGIKNDYSMGYASITGFRAGTCTPFCWYDLQLEKESTLRIHPFAVMDLALRDYMKLEPAAATAHIRSLIDRVRLVEGTFYTLWHNESVSENSKWKGWKKVYDDMLAYAAPASQHKNPDHDFQPQ</sequence>
<keyword evidence="3" id="KW-1185">Reference proteome</keyword>
<reference evidence="2 3" key="1">
    <citation type="submission" date="2018-03" db="EMBL/GenBank/DDBJ databases">
        <authorList>
            <person name="Keele B.F."/>
        </authorList>
    </citation>
    <scope>NUCLEOTIDE SEQUENCE [LARGE SCALE GENOMIC DNA]</scope>
    <source>
        <strain evidence="2 3">YL28-9</strain>
    </source>
</reference>
<organism evidence="2 3">
    <name type="scientific">Pedobacter yulinensis</name>
    <dbReference type="NCBI Taxonomy" id="2126353"/>
    <lineage>
        <taxon>Bacteria</taxon>
        <taxon>Pseudomonadati</taxon>
        <taxon>Bacteroidota</taxon>
        <taxon>Sphingobacteriia</taxon>
        <taxon>Sphingobacteriales</taxon>
        <taxon>Sphingobacteriaceae</taxon>
        <taxon>Pedobacter</taxon>
    </lineage>
</organism>